<evidence type="ECO:0000313" key="7">
    <source>
        <dbReference type="Proteomes" id="UP000064912"/>
    </source>
</evidence>
<dbReference type="GO" id="GO:0003677">
    <property type="term" value="F:DNA binding"/>
    <property type="evidence" value="ECO:0007669"/>
    <property type="project" value="UniProtKB-UniRule"/>
</dbReference>
<feature type="DNA-binding region" description="H-T-H motif" evidence="4">
    <location>
        <begin position="26"/>
        <end position="45"/>
    </location>
</feature>
<evidence type="ECO:0000259" key="5">
    <source>
        <dbReference type="PROSITE" id="PS50977"/>
    </source>
</evidence>
<accession>A0A0D6B098</accession>
<dbReference type="InterPro" id="IPR009057">
    <property type="entry name" value="Homeodomain-like_sf"/>
</dbReference>
<dbReference type="Gene3D" id="1.10.357.10">
    <property type="entry name" value="Tetracycline Repressor, domain 2"/>
    <property type="match status" value="1"/>
</dbReference>
<dbReference type="EMBL" id="AP014800">
    <property type="protein sequence ID" value="BAQ68426.1"/>
    <property type="molecule type" value="Genomic_DNA"/>
</dbReference>
<dbReference type="SUPFAM" id="SSF46689">
    <property type="entry name" value="Homeodomain-like"/>
    <property type="match status" value="1"/>
</dbReference>
<evidence type="ECO:0000256" key="3">
    <source>
        <dbReference type="ARBA" id="ARBA00023163"/>
    </source>
</evidence>
<evidence type="ECO:0000256" key="1">
    <source>
        <dbReference type="ARBA" id="ARBA00023015"/>
    </source>
</evidence>
<dbReference type="SUPFAM" id="SSF48498">
    <property type="entry name" value="Tetracyclin repressor-like, C-terminal domain"/>
    <property type="match status" value="1"/>
</dbReference>
<dbReference type="Pfam" id="PF00440">
    <property type="entry name" value="TetR_N"/>
    <property type="match status" value="1"/>
</dbReference>
<keyword evidence="3" id="KW-0804">Transcription</keyword>
<dbReference type="eggNOG" id="COG1309">
    <property type="taxonomic scope" value="Bacteria"/>
</dbReference>
<proteinExistence type="predicted"/>
<dbReference type="PATRIC" id="fig|35806.4.peg.1306"/>
<keyword evidence="2 4" id="KW-0238">DNA-binding</keyword>
<dbReference type="KEGG" id="rsu:NHU_01266"/>
<keyword evidence="1" id="KW-0805">Transcription regulation</keyword>
<gene>
    <name evidence="6" type="ORF">NHU_01266</name>
</gene>
<protein>
    <submittedName>
        <fullName evidence="6">Transcriptional regulator, TetR family</fullName>
    </submittedName>
</protein>
<organism evidence="6 7">
    <name type="scientific">Rhodovulum sulfidophilum</name>
    <name type="common">Rhodobacter sulfidophilus</name>
    <dbReference type="NCBI Taxonomy" id="35806"/>
    <lineage>
        <taxon>Bacteria</taxon>
        <taxon>Pseudomonadati</taxon>
        <taxon>Pseudomonadota</taxon>
        <taxon>Alphaproteobacteria</taxon>
        <taxon>Rhodobacterales</taxon>
        <taxon>Paracoccaceae</taxon>
        <taxon>Rhodovulum</taxon>
    </lineage>
</organism>
<sequence length="202" mass="21887">MRSDKRDELVRKALDIFYRDGFHATGLDRLSDETGISKTTMFRHFRSKDDLILATMQRRDDGVRAWLRHRMDAAGPPRARLMALYDALGEWVAEPGFRSCLFLRAAAEYPDPAHPIHRLATEHKRRLARQVEAVAAEAGAADPGGLSRALLLLKDGAALAAHLGHAENPVADARAGAEAILAATLPAARQGGLSAARTGAPP</sequence>
<dbReference type="InterPro" id="IPR001647">
    <property type="entry name" value="HTH_TetR"/>
</dbReference>
<evidence type="ECO:0000256" key="2">
    <source>
        <dbReference type="ARBA" id="ARBA00023125"/>
    </source>
</evidence>
<feature type="domain" description="HTH tetR-type" evidence="5">
    <location>
        <begin position="3"/>
        <end position="63"/>
    </location>
</feature>
<dbReference type="PANTHER" id="PTHR47506:SF1">
    <property type="entry name" value="HTH-TYPE TRANSCRIPTIONAL REGULATOR YJDC"/>
    <property type="match status" value="1"/>
</dbReference>
<evidence type="ECO:0000256" key="4">
    <source>
        <dbReference type="PROSITE-ProRule" id="PRU00335"/>
    </source>
</evidence>
<evidence type="ECO:0000313" key="6">
    <source>
        <dbReference type="EMBL" id="BAQ68426.1"/>
    </source>
</evidence>
<dbReference type="AlphaFoldDB" id="A0A0D6B098"/>
<dbReference type="PANTHER" id="PTHR47506">
    <property type="entry name" value="TRANSCRIPTIONAL REGULATORY PROTEIN"/>
    <property type="match status" value="1"/>
</dbReference>
<dbReference type="PRINTS" id="PR00455">
    <property type="entry name" value="HTHTETR"/>
</dbReference>
<dbReference type="InterPro" id="IPR036271">
    <property type="entry name" value="Tet_transcr_reg_TetR-rel_C_sf"/>
</dbReference>
<reference evidence="6 7" key="1">
    <citation type="submission" date="2015-02" db="EMBL/GenBank/DDBJ databases">
        <title>Genome sequene of Rhodovulum sulfidophilum DSM 2351.</title>
        <authorList>
            <person name="Nagao N."/>
        </authorList>
    </citation>
    <scope>NUCLEOTIDE SEQUENCE [LARGE SCALE GENOMIC DNA]</scope>
    <source>
        <strain evidence="6 7">DSM 2351</strain>
    </source>
</reference>
<dbReference type="PROSITE" id="PS50977">
    <property type="entry name" value="HTH_TETR_2"/>
    <property type="match status" value="1"/>
</dbReference>
<name>A0A0D6B098_RHOSU</name>
<dbReference type="Proteomes" id="UP000064912">
    <property type="component" value="Chromosome"/>
</dbReference>